<dbReference type="Proteomes" id="UP000660745">
    <property type="component" value="Unassembled WGS sequence"/>
</dbReference>
<comment type="caution">
    <text evidence="1">The sequence shown here is derived from an EMBL/GenBank/DDBJ whole genome shotgun (WGS) entry which is preliminary data.</text>
</comment>
<dbReference type="Gene3D" id="3.40.30.120">
    <property type="match status" value="1"/>
</dbReference>
<reference evidence="1" key="2">
    <citation type="submission" date="2020-09" db="EMBL/GenBank/DDBJ databases">
        <authorList>
            <person name="Sun Q."/>
            <person name="Zhou Y."/>
        </authorList>
    </citation>
    <scope>NUCLEOTIDE SEQUENCE</scope>
    <source>
        <strain evidence="1">CGMCC 4.7430</strain>
    </source>
</reference>
<protein>
    <submittedName>
        <fullName evidence="1">Uncharacterized protein</fullName>
    </submittedName>
</protein>
<accession>A0A918A887</accession>
<evidence type="ECO:0000313" key="2">
    <source>
        <dbReference type="Proteomes" id="UP000660745"/>
    </source>
</evidence>
<organism evidence="1 2">
    <name type="scientific">Nonomuraea glycinis</name>
    <dbReference type="NCBI Taxonomy" id="2047744"/>
    <lineage>
        <taxon>Bacteria</taxon>
        <taxon>Bacillati</taxon>
        <taxon>Actinomycetota</taxon>
        <taxon>Actinomycetes</taxon>
        <taxon>Streptosporangiales</taxon>
        <taxon>Streptosporangiaceae</taxon>
        <taxon>Nonomuraea</taxon>
    </lineage>
</organism>
<dbReference type="RefSeq" id="WP_189140796.1">
    <property type="nucleotide sequence ID" value="NZ_BMNK01000008.1"/>
</dbReference>
<sequence length="106" mass="11135">MTVPGVPLPRGGRLRELCRDGFLLLVGEMCDSGLFAQVLGKVTTAPLAVRGLAEMDGTGTLAERLGAGPDEARLIRPDAHIAAIIPHAGPEQVKAAVRRASRLSKE</sequence>
<evidence type="ECO:0000313" key="1">
    <source>
        <dbReference type="EMBL" id="GGP09702.1"/>
    </source>
</evidence>
<name>A0A918A887_9ACTN</name>
<reference evidence="1" key="1">
    <citation type="journal article" date="2014" name="Int. J. Syst. Evol. Microbiol.">
        <title>Complete genome sequence of Corynebacterium casei LMG S-19264T (=DSM 44701T), isolated from a smear-ripened cheese.</title>
        <authorList>
            <consortium name="US DOE Joint Genome Institute (JGI-PGF)"/>
            <person name="Walter F."/>
            <person name="Albersmeier A."/>
            <person name="Kalinowski J."/>
            <person name="Ruckert C."/>
        </authorList>
    </citation>
    <scope>NUCLEOTIDE SEQUENCE</scope>
    <source>
        <strain evidence="1">CGMCC 4.7430</strain>
    </source>
</reference>
<gene>
    <name evidence="1" type="ORF">GCM10012278_46390</name>
</gene>
<dbReference type="EMBL" id="BMNK01000008">
    <property type="protein sequence ID" value="GGP09702.1"/>
    <property type="molecule type" value="Genomic_DNA"/>
</dbReference>
<proteinExistence type="predicted"/>
<dbReference type="AlphaFoldDB" id="A0A918A887"/>
<keyword evidence="2" id="KW-1185">Reference proteome</keyword>